<accession>K4ANC6</accession>
<sequence length="47" mass="5382">MGYYFQSRSFSGNHTCTLKLITFCNEGTSHSQIMKKPMAPIQRVRVS</sequence>
<evidence type="ECO:0000313" key="2">
    <source>
        <dbReference type="Proteomes" id="UP000004995"/>
    </source>
</evidence>
<organism evidence="1 2">
    <name type="scientific">Setaria italica</name>
    <name type="common">Foxtail millet</name>
    <name type="synonym">Panicum italicum</name>
    <dbReference type="NCBI Taxonomy" id="4555"/>
    <lineage>
        <taxon>Eukaryota</taxon>
        <taxon>Viridiplantae</taxon>
        <taxon>Streptophyta</taxon>
        <taxon>Embryophyta</taxon>
        <taxon>Tracheophyta</taxon>
        <taxon>Spermatophyta</taxon>
        <taxon>Magnoliopsida</taxon>
        <taxon>Liliopsida</taxon>
        <taxon>Poales</taxon>
        <taxon>Poaceae</taxon>
        <taxon>PACMAD clade</taxon>
        <taxon>Panicoideae</taxon>
        <taxon>Panicodae</taxon>
        <taxon>Paniceae</taxon>
        <taxon>Cenchrinae</taxon>
        <taxon>Setaria</taxon>
    </lineage>
</organism>
<dbReference type="HOGENOM" id="CLU_3176381_0_0_1"/>
<reference evidence="1" key="2">
    <citation type="submission" date="2018-08" db="UniProtKB">
        <authorList>
            <consortium name="EnsemblPlants"/>
        </authorList>
    </citation>
    <scope>IDENTIFICATION</scope>
    <source>
        <strain evidence="1">Yugu1</strain>
    </source>
</reference>
<dbReference type="Proteomes" id="UP000004995">
    <property type="component" value="Unassembled WGS sequence"/>
</dbReference>
<evidence type="ECO:0000313" key="1">
    <source>
        <dbReference type="EnsemblPlants" id="KQK90567"/>
    </source>
</evidence>
<dbReference type="Gramene" id="KQK90567">
    <property type="protein sequence ID" value="KQK90567"/>
    <property type="gene ID" value="SETIT_040423mg"/>
</dbReference>
<proteinExistence type="predicted"/>
<protein>
    <submittedName>
        <fullName evidence="1">Uncharacterized protein</fullName>
    </submittedName>
</protein>
<dbReference type="InParanoid" id="K4ANC6"/>
<dbReference type="AlphaFoldDB" id="K4ANC6"/>
<name>K4ANC6_SETIT</name>
<dbReference type="EnsemblPlants" id="KQK90567">
    <property type="protein sequence ID" value="KQK90567"/>
    <property type="gene ID" value="SETIT_040423mg"/>
</dbReference>
<keyword evidence="2" id="KW-1185">Reference proteome</keyword>
<reference evidence="2" key="1">
    <citation type="journal article" date="2012" name="Nat. Biotechnol.">
        <title>Reference genome sequence of the model plant Setaria.</title>
        <authorList>
            <person name="Bennetzen J.L."/>
            <person name="Schmutz J."/>
            <person name="Wang H."/>
            <person name="Percifield R."/>
            <person name="Hawkins J."/>
            <person name="Pontaroli A.C."/>
            <person name="Estep M."/>
            <person name="Feng L."/>
            <person name="Vaughn J.N."/>
            <person name="Grimwood J."/>
            <person name="Jenkins J."/>
            <person name="Barry K."/>
            <person name="Lindquist E."/>
            <person name="Hellsten U."/>
            <person name="Deshpande S."/>
            <person name="Wang X."/>
            <person name="Wu X."/>
            <person name="Mitros T."/>
            <person name="Triplett J."/>
            <person name="Yang X."/>
            <person name="Ye C.Y."/>
            <person name="Mauro-Herrera M."/>
            <person name="Wang L."/>
            <person name="Li P."/>
            <person name="Sharma M."/>
            <person name="Sharma R."/>
            <person name="Ronald P.C."/>
            <person name="Panaud O."/>
            <person name="Kellogg E.A."/>
            <person name="Brutnell T.P."/>
            <person name="Doust A.N."/>
            <person name="Tuskan G.A."/>
            <person name="Rokhsar D."/>
            <person name="Devos K.M."/>
        </authorList>
    </citation>
    <scope>NUCLEOTIDE SEQUENCE [LARGE SCALE GENOMIC DNA]</scope>
    <source>
        <strain evidence="2">cv. Yugu1</strain>
    </source>
</reference>
<dbReference type="EMBL" id="AGNK02005947">
    <property type="status" value="NOT_ANNOTATED_CDS"/>
    <property type="molecule type" value="Genomic_DNA"/>
</dbReference>